<dbReference type="Pfam" id="PF00496">
    <property type="entry name" value="SBP_bac_5"/>
    <property type="match status" value="1"/>
</dbReference>
<feature type="region of interest" description="Disordered" evidence="1">
    <location>
        <begin position="29"/>
        <end position="71"/>
    </location>
</feature>
<dbReference type="AlphaFoldDB" id="A0A7W5TTV7"/>
<dbReference type="InterPro" id="IPR039424">
    <property type="entry name" value="SBP_5"/>
</dbReference>
<feature type="signal peptide" evidence="2">
    <location>
        <begin position="1"/>
        <end position="22"/>
    </location>
</feature>
<keyword evidence="2" id="KW-0732">Signal</keyword>
<dbReference type="PROSITE" id="PS51257">
    <property type="entry name" value="PROKAR_LIPOPROTEIN"/>
    <property type="match status" value="1"/>
</dbReference>
<protein>
    <submittedName>
        <fullName evidence="4">Peptide/nickel transport system substrate-binding protein</fullName>
    </submittedName>
</protein>
<dbReference type="GO" id="GO:1904680">
    <property type="term" value="F:peptide transmembrane transporter activity"/>
    <property type="evidence" value="ECO:0007669"/>
    <property type="project" value="TreeGrafter"/>
</dbReference>
<feature type="domain" description="Solute-binding protein family 5" evidence="3">
    <location>
        <begin position="151"/>
        <end position="502"/>
    </location>
</feature>
<dbReference type="InterPro" id="IPR000914">
    <property type="entry name" value="SBP_5_dom"/>
</dbReference>
<gene>
    <name evidence="4" type="ORF">FHX47_001304</name>
</gene>
<keyword evidence="5" id="KW-1185">Reference proteome</keyword>
<comment type="caution">
    <text evidence="4">The sequence shown here is derived from an EMBL/GenBank/DDBJ whole genome shotgun (WGS) entry which is preliminary data.</text>
</comment>
<dbReference type="SUPFAM" id="SSF53850">
    <property type="entry name" value="Periplasmic binding protein-like II"/>
    <property type="match status" value="1"/>
</dbReference>
<sequence length="635" mass="67962">MKLRKLSAATAMLASGALILTACTPGDDGNGGNGDGGNGDATETQNGENGGDAEAGVEEGTGGEFDQEGALYSTIPDSGAKAEMPEGFETNGDTIISSPGAVPFINVNNDEAGANSTGNSIVSDRMSSGFMYFGSDLSIVENEEFGSYEVLSEDPLTVEYTINEEAVWSDGTAITALDYQLGWAGQAYADTEESPGAGFNPSGSSLADYVPDGFQAEAPDAKTFTMELPEYYADWQLLVSGPGVPAHIVAQESDMSVDELSTAIQEGDLEALEPVAEVWNEGLGYAGEWDPEIALSSGPYQLAEWNWQGEESGGSVTLEPNPEWWGTPPGTETLIFQFVDESTHVQALENQDINVIEPQADEDVKLALDDLAETGDVVVHEGDIASWEHIDFQYQQGPFAETPELAEAFALCLPRQEIVEQLIQPVYEEAEVLNAREVLSFQEGYDDFVAESYDGRYDGADVEGAAEIIEANDAVGTTIDINHFGQPRRAAAVEIINTYCGAEGAGFDIQDAGDPAFSAELLEGNWSGVAMFAWAGSGQIVSGQNIYSSDGQQNATGYSNETVDEQWDVIAGNISDEERTQALIEMEQALWDDLHGIPLYTHPGVVAHDSSIANVRMTAAQTQVQWNAEQWQRAE</sequence>
<dbReference type="Proteomes" id="UP000547528">
    <property type="component" value="Unassembled WGS sequence"/>
</dbReference>
<dbReference type="Gene3D" id="3.40.190.10">
    <property type="entry name" value="Periplasmic binding protein-like II"/>
    <property type="match status" value="1"/>
</dbReference>
<feature type="chain" id="PRO_5031288360" evidence="2">
    <location>
        <begin position="23"/>
        <end position="635"/>
    </location>
</feature>
<dbReference type="EMBL" id="JACIBT010000003">
    <property type="protein sequence ID" value="MBB3667683.1"/>
    <property type="molecule type" value="Genomic_DNA"/>
</dbReference>
<proteinExistence type="predicted"/>
<evidence type="ECO:0000259" key="3">
    <source>
        <dbReference type="Pfam" id="PF00496"/>
    </source>
</evidence>
<reference evidence="4 5" key="1">
    <citation type="submission" date="2020-08" db="EMBL/GenBank/DDBJ databases">
        <title>Sequencing the genomes of 1000 actinobacteria strains.</title>
        <authorList>
            <person name="Klenk H.-P."/>
        </authorList>
    </citation>
    <scope>NUCLEOTIDE SEQUENCE [LARGE SCALE GENOMIC DNA]</scope>
    <source>
        <strain evidence="4 5">DSM 28238</strain>
    </source>
</reference>
<evidence type="ECO:0000256" key="1">
    <source>
        <dbReference type="SAM" id="MobiDB-lite"/>
    </source>
</evidence>
<evidence type="ECO:0000256" key="2">
    <source>
        <dbReference type="SAM" id="SignalP"/>
    </source>
</evidence>
<organism evidence="4 5">
    <name type="scientific">Garicola koreensis</name>
    <dbReference type="NCBI Taxonomy" id="1262554"/>
    <lineage>
        <taxon>Bacteria</taxon>
        <taxon>Bacillati</taxon>
        <taxon>Actinomycetota</taxon>
        <taxon>Actinomycetes</taxon>
        <taxon>Micrococcales</taxon>
        <taxon>Micrococcaceae</taxon>
        <taxon>Garicola</taxon>
    </lineage>
</organism>
<dbReference type="RefSeq" id="WP_183358096.1">
    <property type="nucleotide sequence ID" value="NZ_BAABKR010000001.1"/>
</dbReference>
<evidence type="ECO:0000313" key="4">
    <source>
        <dbReference type="EMBL" id="MBB3667683.1"/>
    </source>
</evidence>
<dbReference type="PANTHER" id="PTHR30290:SF65">
    <property type="entry name" value="MONOACYL PHOSPHATIDYLINOSITOL TETRAMANNOSIDE-BINDING PROTEIN LPQW-RELATED"/>
    <property type="match status" value="1"/>
</dbReference>
<evidence type="ECO:0000313" key="5">
    <source>
        <dbReference type="Proteomes" id="UP000547528"/>
    </source>
</evidence>
<dbReference type="GO" id="GO:0015833">
    <property type="term" value="P:peptide transport"/>
    <property type="evidence" value="ECO:0007669"/>
    <property type="project" value="TreeGrafter"/>
</dbReference>
<name>A0A7W5TTV7_9MICC</name>
<dbReference type="Gene3D" id="3.10.105.10">
    <property type="entry name" value="Dipeptide-binding Protein, Domain 3"/>
    <property type="match status" value="1"/>
</dbReference>
<accession>A0A7W5TTV7</accession>
<dbReference type="PANTHER" id="PTHR30290">
    <property type="entry name" value="PERIPLASMIC BINDING COMPONENT OF ABC TRANSPORTER"/>
    <property type="match status" value="1"/>
</dbReference>
<feature type="compositionally biased region" description="Gly residues" evidence="1">
    <location>
        <begin position="29"/>
        <end position="39"/>
    </location>
</feature>